<evidence type="ECO:0000313" key="6">
    <source>
        <dbReference type="EMBL" id="CAE0442325.1"/>
    </source>
</evidence>
<dbReference type="CDD" id="cd00610">
    <property type="entry name" value="OAT_like"/>
    <property type="match status" value="1"/>
</dbReference>
<keyword evidence="2" id="KW-0032">Aminotransferase</keyword>
<dbReference type="InterPro" id="IPR049704">
    <property type="entry name" value="Aminotrans_3_PPA_site"/>
</dbReference>
<name>A0A7S3PKH1_9STRA</name>
<proteinExistence type="inferred from homology"/>
<keyword evidence="4 5" id="KW-0663">Pyridoxal phosphate</keyword>
<evidence type="ECO:0000256" key="1">
    <source>
        <dbReference type="ARBA" id="ARBA00004173"/>
    </source>
</evidence>
<comment type="similarity">
    <text evidence="5">Belongs to the class-III pyridoxal-phosphate-dependent aminotransferase family.</text>
</comment>
<protein>
    <recommendedName>
        <fullName evidence="7">7,8-diamino-pelargonic acid aminotransferase</fullName>
    </recommendedName>
</protein>
<evidence type="ECO:0008006" key="7">
    <source>
        <dbReference type="Google" id="ProtNLM"/>
    </source>
</evidence>
<keyword evidence="3" id="KW-0808">Transferase</keyword>
<evidence type="ECO:0000256" key="4">
    <source>
        <dbReference type="ARBA" id="ARBA00022898"/>
    </source>
</evidence>
<dbReference type="InterPro" id="IPR015421">
    <property type="entry name" value="PyrdxlP-dep_Trfase_major"/>
</dbReference>
<dbReference type="InterPro" id="IPR015422">
    <property type="entry name" value="PyrdxlP-dep_Trfase_small"/>
</dbReference>
<dbReference type="GO" id="GO:0009102">
    <property type="term" value="P:biotin biosynthetic process"/>
    <property type="evidence" value="ECO:0007669"/>
    <property type="project" value="TreeGrafter"/>
</dbReference>
<evidence type="ECO:0000256" key="5">
    <source>
        <dbReference type="RuleBase" id="RU003560"/>
    </source>
</evidence>
<dbReference type="Gene3D" id="3.90.1150.10">
    <property type="entry name" value="Aspartate Aminotransferase, domain 1"/>
    <property type="match status" value="1"/>
</dbReference>
<dbReference type="Gene3D" id="3.40.640.10">
    <property type="entry name" value="Type I PLP-dependent aspartate aminotransferase-like (Major domain)"/>
    <property type="match status" value="1"/>
</dbReference>
<dbReference type="PANTHER" id="PTHR42684">
    <property type="entry name" value="ADENOSYLMETHIONINE-8-AMINO-7-OXONONANOATE AMINOTRANSFERASE"/>
    <property type="match status" value="1"/>
</dbReference>
<dbReference type="EMBL" id="HBIN01016372">
    <property type="protein sequence ID" value="CAE0442325.1"/>
    <property type="molecule type" value="Transcribed_RNA"/>
</dbReference>
<dbReference type="AlphaFoldDB" id="A0A7S3PKH1"/>
<dbReference type="PANTHER" id="PTHR42684:SF3">
    <property type="entry name" value="ADENOSYLMETHIONINE-8-AMINO-7-OXONONANOATE AMINOTRANSFERASE"/>
    <property type="match status" value="1"/>
</dbReference>
<organism evidence="6">
    <name type="scientific">Aplanochytrium stocchinoi</name>
    <dbReference type="NCBI Taxonomy" id="215587"/>
    <lineage>
        <taxon>Eukaryota</taxon>
        <taxon>Sar</taxon>
        <taxon>Stramenopiles</taxon>
        <taxon>Bigyra</taxon>
        <taxon>Labyrinthulomycetes</taxon>
        <taxon>Thraustochytrida</taxon>
        <taxon>Thraustochytriidae</taxon>
        <taxon>Aplanochytrium</taxon>
    </lineage>
</organism>
<dbReference type="InterPro" id="IPR015424">
    <property type="entry name" value="PyrdxlP-dep_Trfase"/>
</dbReference>
<dbReference type="PROSITE" id="PS00600">
    <property type="entry name" value="AA_TRANSFER_CLASS_3"/>
    <property type="match status" value="1"/>
</dbReference>
<dbReference type="InterPro" id="IPR005814">
    <property type="entry name" value="Aminotrans_3"/>
</dbReference>
<evidence type="ECO:0000256" key="2">
    <source>
        <dbReference type="ARBA" id="ARBA00022576"/>
    </source>
</evidence>
<dbReference type="Pfam" id="PF00202">
    <property type="entry name" value="Aminotran_3"/>
    <property type="match status" value="1"/>
</dbReference>
<dbReference type="GO" id="GO:0005739">
    <property type="term" value="C:mitochondrion"/>
    <property type="evidence" value="ECO:0007669"/>
    <property type="project" value="UniProtKB-SubCell"/>
</dbReference>
<dbReference type="SUPFAM" id="SSF53383">
    <property type="entry name" value="PLP-dependent transferases"/>
    <property type="match status" value="1"/>
</dbReference>
<gene>
    <name evidence="6" type="ORF">ASTO00021_LOCUS12436</name>
</gene>
<dbReference type="GO" id="GO:0030170">
    <property type="term" value="F:pyridoxal phosphate binding"/>
    <property type="evidence" value="ECO:0007669"/>
    <property type="project" value="InterPro"/>
</dbReference>
<sequence>MAVQFWYKTGKPQKGKFLTITNGYHGDTFGAMSVCDPVNGMHGMFQNVLAQQLFVDSPSSCPGGEKESACKMRKMLQQKSNDIAAVIMEPIIQGAGGMKVHSPWYLREIRNLCYEFDVLFIADEIATGFGRTGELFACNHADISPDILCLGKALTGGYMTMGATLTTPRICEGISKDNGVFMHGPTFMGNPLASAVALASVRLLLDSPWKERVRKTEKQLKKGLTSLMETSNIVKDVRILGAIGVCELKEPVSDMTKVQDDLISNGVWLRPFGKLLYTMPPFNAPIGKEEVNVITNAVLEAVKHEQNRRQ</sequence>
<dbReference type="GO" id="GO:0004015">
    <property type="term" value="F:adenosylmethionine-8-amino-7-oxononanoate transaminase activity"/>
    <property type="evidence" value="ECO:0007669"/>
    <property type="project" value="TreeGrafter"/>
</dbReference>
<comment type="subcellular location">
    <subcellularLocation>
        <location evidence="1">Mitochondrion</location>
    </subcellularLocation>
</comment>
<accession>A0A7S3PKH1</accession>
<reference evidence="6" key="1">
    <citation type="submission" date="2021-01" db="EMBL/GenBank/DDBJ databases">
        <authorList>
            <person name="Corre E."/>
            <person name="Pelletier E."/>
            <person name="Niang G."/>
            <person name="Scheremetjew M."/>
            <person name="Finn R."/>
            <person name="Kale V."/>
            <person name="Holt S."/>
            <person name="Cochrane G."/>
            <person name="Meng A."/>
            <person name="Brown T."/>
            <person name="Cohen L."/>
        </authorList>
    </citation>
    <scope>NUCLEOTIDE SEQUENCE</scope>
    <source>
        <strain evidence="6">GSBS06</strain>
    </source>
</reference>
<evidence type="ECO:0000256" key="3">
    <source>
        <dbReference type="ARBA" id="ARBA00022679"/>
    </source>
</evidence>